<keyword evidence="3" id="KW-1185">Reference proteome</keyword>
<sequence>MAKLMLSTLELSDIKKIVEEVIENKLKNFNPQPEKEELKLLSRKETAKLLCISLPTLHDWTKTGIVKAHRIGNRVLYKLEEVNGALNMIQTSKNGRGPKC</sequence>
<proteinExistence type="predicted"/>
<dbReference type="InterPro" id="IPR009061">
    <property type="entry name" value="DNA-bd_dom_put_sf"/>
</dbReference>
<protein>
    <submittedName>
        <fullName evidence="2">DNA binding domain-containing protein, excisionase family</fullName>
    </submittedName>
</protein>
<dbReference type="EMBL" id="FQUX01000001">
    <property type="protein sequence ID" value="SHE53460.1"/>
    <property type="molecule type" value="Genomic_DNA"/>
</dbReference>
<dbReference type="RefSeq" id="WP_072860179.1">
    <property type="nucleotide sequence ID" value="NZ_FQUX01000001.1"/>
</dbReference>
<dbReference type="OrthoDB" id="1097811at2"/>
<reference evidence="3" key="1">
    <citation type="submission" date="2016-11" db="EMBL/GenBank/DDBJ databases">
        <authorList>
            <person name="Varghese N."/>
            <person name="Submissions S."/>
        </authorList>
    </citation>
    <scope>NUCLEOTIDE SEQUENCE [LARGE SCALE GENOMIC DNA]</scope>
    <source>
        <strain evidence="3">DSM 17539</strain>
    </source>
</reference>
<evidence type="ECO:0000313" key="3">
    <source>
        <dbReference type="Proteomes" id="UP000184406"/>
    </source>
</evidence>
<feature type="domain" description="Helix-turn-helix" evidence="1">
    <location>
        <begin position="40"/>
        <end position="83"/>
    </location>
</feature>
<dbReference type="Proteomes" id="UP000184406">
    <property type="component" value="Unassembled WGS sequence"/>
</dbReference>
<dbReference type="SUPFAM" id="SSF46955">
    <property type="entry name" value="Putative DNA-binding domain"/>
    <property type="match status" value="1"/>
</dbReference>
<dbReference type="AlphaFoldDB" id="A0A1M4UA62"/>
<organism evidence="2 3">
    <name type="scientific">Arenibacter palladensis</name>
    <dbReference type="NCBI Taxonomy" id="237373"/>
    <lineage>
        <taxon>Bacteria</taxon>
        <taxon>Pseudomonadati</taxon>
        <taxon>Bacteroidota</taxon>
        <taxon>Flavobacteriia</taxon>
        <taxon>Flavobacteriales</taxon>
        <taxon>Flavobacteriaceae</taxon>
        <taxon>Arenibacter</taxon>
    </lineage>
</organism>
<accession>A0A1M4UA62</accession>
<dbReference type="Pfam" id="PF12728">
    <property type="entry name" value="HTH_17"/>
    <property type="match status" value="1"/>
</dbReference>
<evidence type="ECO:0000313" key="2">
    <source>
        <dbReference type="EMBL" id="SHE53460.1"/>
    </source>
</evidence>
<name>A0A1M4UA62_9FLAO</name>
<dbReference type="InterPro" id="IPR041657">
    <property type="entry name" value="HTH_17"/>
</dbReference>
<evidence type="ECO:0000259" key="1">
    <source>
        <dbReference type="Pfam" id="PF12728"/>
    </source>
</evidence>
<gene>
    <name evidence="2" type="ORF">SAMN03080594_101544</name>
</gene>